<dbReference type="InterPro" id="IPR025973">
    <property type="entry name" value="Cys_rich_VLP_dom"/>
</dbReference>
<organism evidence="2 3">
    <name type="scientific">[Clostridium] asparagiforme DSM 15981</name>
    <dbReference type="NCBI Taxonomy" id="518636"/>
    <lineage>
        <taxon>Bacteria</taxon>
        <taxon>Bacillati</taxon>
        <taxon>Bacillota</taxon>
        <taxon>Clostridia</taxon>
        <taxon>Lachnospirales</taxon>
        <taxon>Lachnospiraceae</taxon>
        <taxon>Enterocloster</taxon>
    </lineage>
</organism>
<dbReference type="Pfam" id="PF14194">
    <property type="entry name" value="Cys_rich_VLP"/>
    <property type="match status" value="1"/>
</dbReference>
<feature type="non-terminal residue" evidence="2">
    <location>
        <position position="77"/>
    </location>
</feature>
<evidence type="ECO:0000313" key="2">
    <source>
        <dbReference type="EMBL" id="EEG52761.1"/>
    </source>
</evidence>
<feature type="domain" description="Cysteine-rich VLP" evidence="1">
    <location>
        <begin position="10"/>
        <end position="64"/>
    </location>
</feature>
<dbReference type="AlphaFoldDB" id="C0D7C9"/>
<accession>C0D7C9</accession>
<gene>
    <name evidence="2" type="ORF">CLOSTASPAR_05176</name>
</gene>
<name>C0D7C9_9FIRM</name>
<protein>
    <recommendedName>
        <fullName evidence="1">Cysteine-rich VLP domain-containing protein</fullName>
    </recommendedName>
</protein>
<dbReference type="EMBL" id="ACCJ01000430">
    <property type="protein sequence ID" value="EEG52761.1"/>
    <property type="molecule type" value="Genomic_DNA"/>
</dbReference>
<dbReference type="Proteomes" id="UP000004756">
    <property type="component" value="Unassembled WGS sequence"/>
</dbReference>
<reference evidence="2 3" key="1">
    <citation type="submission" date="2009-02" db="EMBL/GenBank/DDBJ databases">
        <title>Draft genome sequence of Clostridium asparagiforme (DSM 15981).</title>
        <authorList>
            <person name="Sudarsanam P."/>
            <person name="Ley R."/>
            <person name="Guruge J."/>
            <person name="Turnbaugh P.J."/>
            <person name="Mahowald M."/>
            <person name="Liep D."/>
            <person name="Gordon J."/>
        </authorList>
    </citation>
    <scope>NUCLEOTIDE SEQUENCE [LARGE SCALE GENOMIC DNA]</scope>
    <source>
        <strain evidence="2 3">DSM 15981</strain>
    </source>
</reference>
<keyword evidence="3" id="KW-1185">Reference proteome</keyword>
<evidence type="ECO:0000313" key="3">
    <source>
        <dbReference type="Proteomes" id="UP000004756"/>
    </source>
</evidence>
<evidence type="ECO:0000259" key="1">
    <source>
        <dbReference type="Pfam" id="PF14194"/>
    </source>
</evidence>
<dbReference type="HOGENOM" id="CLU_2643640_0_0_9"/>
<sequence length="77" mass="8746">MSGDIRRMDEGQLRRVKKLIRGLCANCDGGDCLLLDDGEAHVCPQLITYSLLCRYFRAAVLPADRELYADIMERDAR</sequence>
<proteinExistence type="predicted"/>
<comment type="caution">
    <text evidence="2">The sequence shown here is derived from an EMBL/GenBank/DDBJ whole genome shotgun (WGS) entry which is preliminary data.</text>
</comment>